<dbReference type="GO" id="GO:0004057">
    <property type="term" value="F:arginyl-tRNA--protein transferase activity"/>
    <property type="evidence" value="ECO:0007669"/>
    <property type="project" value="UniProtKB-EC"/>
</dbReference>
<dbReference type="PANTHER" id="PTHR21367">
    <property type="entry name" value="ARGININE-TRNA-PROTEIN TRANSFERASE 1"/>
    <property type="match status" value="1"/>
</dbReference>
<dbReference type="InterPro" id="IPR007471">
    <property type="entry name" value="N-end_Aminoacyl_Trfase_N"/>
</dbReference>
<dbReference type="InterPro" id="IPR030700">
    <property type="entry name" value="N-end_Aminoacyl_Trfase"/>
</dbReference>
<dbReference type="EMBL" id="JAUKTV010000001">
    <property type="protein sequence ID" value="KAK0747556.1"/>
    <property type="molecule type" value="Genomic_DNA"/>
</dbReference>
<keyword evidence="3 7" id="KW-0808">Transferase</keyword>
<organism evidence="7 8">
    <name type="scientific">Apiosordaria backusii</name>
    <dbReference type="NCBI Taxonomy" id="314023"/>
    <lineage>
        <taxon>Eukaryota</taxon>
        <taxon>Fungi</taxon>
        <taxon>Dikarya</taxon>
        <taxon>Ascomycota</taxon>
        <taxon>Pezizomycotina</taxon>
        <taxon>Sordariomycetes</taxon>
        <taxon>Sordariomycetidae</taxon>
        <taxon>Sordariales</taxon>
        <taxon>Lasiosphaeriaceae</taxon>
        <taxon>Apiosordaria</taxon>
    </lineage>
</organism>
<dbReference type="EC" id="2.3.2.8" evidence="2"/>
<evidence type="ECO:0000256" key="2">
    <source>
        <dbReference type="ARBA" id="ARBA00012025"/>
    </source>
</evidence>
<evidence type="ECO:0000259" key="6">
    <source>
        <dbReference type="Pfam" id="PF04377"/>
    </source>
</evidence>
<evidence type="ECO:0000313" key="8">
    <source>
        <dbReference type="Proteomes" id="UP001172159"/>
    </source>
</evidence>
<comment type="similarity">
    <text evidence="1">Belongs to the R-transferase family.</text>
</comment>
<dbReference type="Pfam" id="PF04377">
    <property type="entry name" value="ATE_C"/>
    <property type="match status" value="1"/>
</dbReference>
<feature type="domain" description="N-end aminoacyl transferase N-terminal" evidence="5">
    <location>
        <begin position="100"/>
        <end position="177"/>
    </location>
</feature>
<feature type="domain" description="N-end rule aminoacyl transferase C-terminal" evidence="6">
    <location>
        <begin position="250"/>
        <end position="386"/>
    </location>
</feature>
<keyword evidence="8" id="KW-1185">Reference proteome</keyword>
<dbReference type="InterPro" id="IPR016181">
    <property type="entry name" value="Acyl_CoA_acyltransferase"/>
</dbReference>
<comment type="caution">
    <text evidence="7">The sequence shown here is derived from an EMBL/GenBank/DDBJ whole genome shotgun (WGS) entry which is preliminary data.</text>
</comment>
<dbReference type="PANTHER" id="PTHR21367:SF1">
    <property type="entry name" value="ARGINYL-TRNA--PROTEIN TRANSFERASE 1"/>
    <property type="match status" value="1"/>
</dbReference>
<proteinExistence type="inferred from homology"/>
<name>A0AA40K6A7_9PEZI</name>
<sequence length="557" mass="64189">MCVNGALPLAISPCPRDLLPHSVLGGWSYVMFNDQQSQHCVSCHLSAQLWLLGLSHTAVCNRHGFLRFLVSQVQAHSWRDYVLVIVWLLSHLDLGYSNSSECGYCRSISNGQSDRKRWSYYAVSSSLEPAFYQKLVDRFWRRSGTLLYRPNQKNSCCPHYTLRLDSAQYKPTKDQRQALNRFNRHILGDSYARDAARLYPRSREQVRKRNNEFDLVSRVHESEAKYLKGPPPAPSHEFTVTLEPDNYTEEKYEIFANYQKAVHREPPSKISRGGFKRFLCDSPIKRGVIVGADGTERKLGSYHQCYRIDGKLVAVGVLDLLPDAVSAVYFMYHDSIHFLNPGKLGAMREIALAREAGYQWWYPGYYVHTCAKMRYKIDYRPQYVLDPETLQWDPLDKEMLALYDKHRYVSLSKERERQQKMMNNDGAVDLDNGDQANNNIKEEEEEDALKAFYRKLQGQLKALEGQDEEEEDFLFTSDMPGIPSLAEMEEVDMGGLLLRSDQHDRFIQASELVIWDSEEISHHGRLKSRIAELVAAIGPDLMGEICIDFSKRANRLS</sequence>
<evidence type="ECO:0000256" key="1">
    <source>
        <dbReference type="ARBA" id="ARBA00009991"/>
    </source>
</evidence>
<keyword evidence="4" id="KW-0012">Acyltransferase</keyword>
<protein>
    <recommendedName>
        <fullName evidence="2">arginyltransferase</fullName>
        <ecNumber evidence="2">2.3.2.8</ecNumber>
    </recommendedName>
</protein>
<evidence type="ECO:0000313" key="7">
    <source>
        <dbReference type="EMBL" id="KAK0747556.1"/>
    </source>
</evidence>
<reference evidence="7" key="1">
    <citation type="submission" date="2023-06" db="EMBL/GenBank/DDBJ databases">
        <title>Genome-scale phylogeny and comparative genomics of the fungal order Sordariales.</title>
        <authorList>
            <consortium name="Lawrence Berkeley National Laboratory"/>
            <person name="Hensen N."/>
            <person name="Bonometti L."/>
            <person name="Westerberg I."/>
            <person name="Brannstrom I.O."/>
            <person name="Guillou S."/>
            <person name="Cros-Aarteil S."/>
            <person name="Calhoun S."/>
            <person name="Haridas S."/>
            <person name="Kuo A."/>
            <person name="Mondo S."/>
            <person name="Pangilinan J."/>
            <person name="Riley R."/>
            <person name="Labutti K."/>
            <person name="Andreopoulos B."/>
            <person name="Lipzen A."/>
            <person name="Chen C."/>
            <person name="Yanf M."/>
            <person name="Daum C."/>
            <person name="Ng V."/>
            <person name="Clum A."/>
            <person name="Steindorff A."/>
            <person name="Ohm R."/>
            <person name="Martin F."/>
            <person name="Silar P."/>
            <person name="Natvig D."/>
            <person name="Lalanne C."/>
            <person name="Gautier V."/>
            <person name="Ament-Velasquez S.L."/>
            <person name="Kruys A."/>
            <person name="Hutchinson M.I."/>
            <person name="Powell A.J."/>
            <person name="Barry K."/>
            <person name="Miller A.N."/>
            <person name="Grigoriev I.V."/>
            <person name="Debuchy R."/>
            <person name="Gladieux P."/>
            <person name="Thoren M.H."/>
            <person name="Johannesson H."/>
        </authorList>
    </citation>
    <scope>NUCLEOTIDE SEQUENCE</scope>
    <source>
        <strain evidence="7">CBS 540.89</strain>
    </source>
</reference>
<evidence type="ECO:0000259" key="5">
    <source>
        <dbReference type="Pfam" id="PF04376"/>
    </source>
</evidence>
<evidence type="ECO:0000256" key="3">
    <source>
        <dbReference type="ARBA" id="ARBA00022679"/>
    </source>
</evidence>
<dbReference type="GO" id="GO:0005737">
    <property type="term" value="C:cytoplasm"/>
    <property type="evidence" value="ECO:0007669"/>
    <property type="project" value="TreeGrafter"/>
</dbReference>
<gene>
    <name evidence="7" type="ORF">B0T21DRAFT_354597</name>
</gene>
<dbReference type="InterPro" id="IPR007472">
    <property type="entry name" value="N-end_Aminoacyl_Trfase_C"/>
</dbReference>
<dbReference type="Proteomes" id="UP001172159">
    <property type="component" value="Unassembled WGS sequence"/>
</dbReference>
<dbReference type="SUPFAM" id="SSF55729">
    <property type="entry name" value="Acyl-CoA N-acyltransferases (Nat)"/>
    <property type="match status" value="1"/>
</dbReference>
<evidence type="ECO:0000256" key="4">
    <source>
        <dbReference type="ARBA" id="ARBA00023315"/>
    </source>
</evidence>
<accession>A0AA40K6A7</accession>
<dbReference type="Pfam" id="PF04376">
    <property type="entry name" value="ATE_N"/>
    <property type="match status" value="1"/>
</dbReference>
<dbReference type="AlphaFoldDB" id="A0AA40K6A7"/>